<dbReference type="EMBL" id="MSIF01000008">
    <property type="protein sequence ID" value="OLF09675.1"/>
    <property type="molecule type" value="Genomic_DNA"/>
</dbReference>
<dbReference type="Proteomes" id="UP000185696">
    <property type="component" value="Unassembled WGS sequence"/>
</dbReference>
<dbReference type="RefSeq" id="WP_075134066.1">
    <property type="nucleotide sequence ID" value="NZ_MSIF01000008.1"/>
</dbReference>
<gene>
    <name evidence="1" type="ORF">BLA60_17940</name>
</gene>
<organism evidence="1 2">
    <name type="scientific">Actinophytocola xinjiangensis</name>
    <dbReference type="NCBI Taxonomy" id="485602"/>
    <lineage>
        <taxon>Bacteria</taxon>
        <taxon>Bacillati</taxon>
        <taxon>Actinomycetota</taxon>
        <taxon>Actinomycetes</taxon>
        <taxon>Pseudonocardiales</taxon>
        <taxon>Pseudonocardiaceae</taxon>
    </lineage>
</organism>
<keyword evidence="2" id="KW-1185">Reference proteome</keyword>
<dbReference type="OrthoDB" id="9796594at2"/>
<comment type="caution">
    <text evidence="1">The sequence shown here is derived from an EMBL/GenBank/DDBJ whole genome shotgun (WGS) entry which is preliminary data.</text>
</comment>
<dbReference type="PROSITE" id="PS51318">
    <property type="entry name" value="TAT"/>
    <property type="match status" value="1"/>
</dbReference>
<name>A0A7Z0WLQ5_9PSEU</name>
<evidence type="ECO:0000313" key="1">
    <source>
        <dbReference type="EMBL" id="OLF09675.1"/>
    </source>
</evidence>
<protein>
    <recommendedName>
        <fullName evidence="3">Endonuclease/exonuclease/phosphatase family protein</fullName>
    </recommendedName>
</protein>
<dbReference type="SUPFAM" id="SSF56219">
    <property type="entry name" value="DNase I-like"/>
    <property type="match status" value="1"/>
</dbReference>
<dbReference type="AlphaFoldDB" id="A0A7Z0WLQ5"/>
<sequence>MSNALSRRSALLLGGGVVLGTAGAVVSAGTASAASNWVGLTVITANVGRGNLAAREPAIRAVRGYSTEHPNYRPLVGWQEINEGDTGEPAMIARHFAGAYTTTFLRHDRSYRVPISVPDPWRVVSSTTTRAHGGVADRKSPPRWLNEVVLRHANHPNLEFALLNTHYIANAYNGDRLDRLKPYWHLMKDLHRARVLHHHNQGRLVIWTADTNKANYVRATGRDAERRAFLAGVDRINWLPGNGTVRAELLETWTIDMRVDGHDARAARFRLRVA</sequence>
<dbReference type="InterPro" id="IPR036691">
    <property type="entry name" value="Endo/exonu/phosph_ase_sf"/>
</dbReference>
<reference evidence="1 2" key="1">
    <citation type="submission" date="2016-12" db="EMBL/GenBank/DDBJ databases">
        <title>The draft genome sequence of Actinophytocola xinjiangensis.</title>
        <authorList>
            <person name="Wang W."/>
            <person name="Yuan L."/>
        </authorList>
    </citation>
    <scope>NUCLEOTIDE SEQUENCE [LARGE SCALE GENOMIC DNA]</scope>
    <source>
        <strain evidence="1 2">CGMCC 4.4663</strain>
    </source>
</reference>
<dbReference type="InterPro" id="IPR006311">
    <property type="entry name" value="TAT_signal"/>
</dbReference>
<evidence type="ECO:0000313" key="2">
    <source>
        <dbReference type="Proteomes" id="UP000185696"/>
    </source>
</evidence>
<evidence type="ECO:0008006" key="3">
    <source>
        <dbReference type="Google" id="ProtNLM"/>
    </source>
</evidence>
<proteinExistence type="predicted"/>
<accession>A0A7Z0WLQ5</accession>